<dbReference type="InterPro" id="IPR018060">
    <property type="entry name" value="HTH_AraC"/>
</dbReference>
<dbReference type="GO" id="GO:0043565">
    <property type="term" value="F:sequence-specific DNA binding"/>
    <property type="evidence" value="ECO:0007669"/>
    <property type="project" value="InterPro"/>
</dbReference>
<feature type="domain" description="HTH araC/xylS-type" evidence="4">
    <location>
        <begin position="217"/>
        <end position="297"/>
    </location>
</feature>
<keyword evidence="2 5" id="KW-0238">DNA-binding</keyword>
<evidence type="ECO:0000256" key="2">
    <source>
        <dbReference type="ARBA" id="ARBA00023125"/>
    </source>
</evidence>
<keyword evidence="3" id="KW-0804">Transcription</keyword>
<evidence type="ECO:0000256" key="3">
    <source>
        <dbReference type="ARBA" id="ARBA00023163"/>
    </source>
</evidence>
<sequence>MEDKKKMKGLKIRSNISSNKENSIPETFAMFKDSDYNGIISSFANDHIYKICLLKSGEGIIAYDDKSILVKGNSLVFTNPSTVHSWKPLDTNIKGFTCLFTEEFVNHHLRSNSLSRSLLFQVNGNHVVTLDHKSFEHIYRILEQMYKEWQSSYSAKFELLRSYLQVIIHESVKFLPILSHSPQNYKVRLTDLFMELLENQFPIDTPQQRLKLKNAYEFATRLAIHTNHLNRAVKERMGNTTSQIISERILKEAESLLRCTDWNISEIAHALGFGHTSNFNIFFKKRTGQAPTVFRKIANNPSSSNYG</sequence>
<name>A0A4R6SWK0_9SPHI</name>
<dbReference type="InterPro" id="IPR009057">
    <property type="entry name" value="Homeodomain-like_sf"/>
</dbReference>
<gene>
    <name evidence="5" type="ORF">ATK78_2385</name>
</gene>
<dbReference type="EMBL" id="SNYC01000004">
    <property type="protein sequence ID" value="TDQ10220.1"/>
    <property type="molecule type" value="Genomic_DNA"/>
</dbReference>
<dbReference type="InterPro" id="IPR003313">
    <property type="entry name" value="AraC-bd"/>
</dbReference>
<proteinExistence type="predicted"/>
<dbReference type="PROSITE" id="PS01124">
    <property type="entry name" value="HTH_ARAC_FAMILY_2"/>
    <property type="match status" value="1"/>
</dbReference>
<dbReference type="RefSeq" id="WP_133576245.1">
    <property type="nucleotide sequence ID" value="NZ_SNYC01000004.1"/>
</dbReference>
<dbReference type="SUPFAM" id="SSF51215">
    <property type="entry name" value="Regulatory protein AraC"/>
    <property type="match status" value="1"/>
</dbReference>
<reference evidence="5 6" key="1">
    <citation type="submission" date="2019-03" db="EMBL/GenBank/DDBJ databases">
        <title>Genomic Encyclopedia of Archaeal and Bacterial Type Strains, Phase II (KMG-II): from individual species to whole genera.</title>
        <authorList>
            <person name="Goeker M."/>
        </authorList>
    </citation>
    <scope>NUCLEOTIDE SEQUENCE [LARGE SCALE GENOMIC DNA]</scope>
    <source>
        <strain evidence="5 6">DSM 19035</strain>
    </source>
</reference>
<dbReference type="OrthoDB" id="629929at2"/>
<evidence type="ECO:0000256" key="1">
    <source>
        <dbReference type="ARBA" id="ARBA00023015"/>
    </source>
</evidence>
<dbReference type="SUPFAM" id="SSF46689">
    <property type="entry name" value="Homeodomain-like"/>
    <property type="match status" value="1"/>
</dbReference>
<dbReference type="Proteomes" id="UP000295620">
    <property type="component" value="Unassembled WGS sequence"/>
</dbReference>
<accession>A0A4R6SWK0</accession>
<evidence type="ECO:0000313" key="6">
    <source>
        <dbReference type="Proteomes" id="UP000295620"/>
    </source>
</evidence>
<dbReference type="PANTHER" id="PTHR43280:SF32">
    <property type="entry name" value="TRANSCRIPTIONAL REGULATORY PROTEIN"/>
    <property type="match status" value="1"/>
</dbReference>
<dbReference type="AlphaFoldDB" id="A0A4R6SWK0"/>
<evidence type="ECO:0000259" key="4">
    <source>
        <dbReference type="PROSITE" id="PS01124"/>
    </source>
</evidence>
<protein>
    <submittedName>
        <fullName evidence="5">AraC-like DNA-binding protein</fullName>
    </submittedName>
</protein>
<dbReference type="GO" id="GO:0003700">
    <property type="term" value="F:DNA-binding transcription factor activity"/>
    <property type="evidence" value="ECO:0007669"/>
    <property type="project" value="InterPro"/>
</dbReference>
<organism evidence="5 6">
    <name type="scientific">Pedobacter metabolipauper</name>
    <dbReference type="NCBI Taxonomy" id="425513"/>
    <lineage>
        <taxon>Bacteria</taxon>
        <taxon>Pseudomonadati</taxon>
        <taxon>Bacteroidota</taxon>
        <taxon>Sphingobacteriia</taxon>
        <taxon>Sphingobacteriales</taxon>
        <taxon>Sphingobacteriaceae</taxon>
        <taxon>Pedobacter</taxon>
    </lineage>
</organism>
<dbReference type="Gene3D" id="1.10.10.60">
    <property type="entry name" value="Homeodomain-like"/>
    <property type="match status" value="1"/>
</dbReference>
<keyword evidence="1" id="KW-0805">Transcription regulation</keyword>
<dbReference type="PANTHER" id="PTHR43280">
    <property type="entry name" value="ARAC-FAMILY TRANSCRIPTIONAL REGULATOR"/>
    <property type="match status" value="1"/>
</dbReference>
<evidence type="ECO:0000313" key="5">
    <source>
        <dbReference type="EMBL" id="TDQ10220.1"/>
    </source>
</evidence>
<comment type="caution">
    <text evidence="5">The sequence shown here is derived from an EMBL/GenBank/DDBJ whole genome shotgun (WGS) entry which is preliminary data.</text>
</comment>
<dbReference type="Pfam" id="PF02311">
    <property type="entry name" value="AraC_binding"/>
    <property type="match status" value="1"/>
</dbReference>
<dbReference type="SMART" id="SM00342">
    <property type="entry name" value="HTH_ARAC"/>
    <property type="match status" value="1"/>
</dbReference>
<dbReference type="InterPro" id="IPR037923">
    <property type="entry name" value="HTH-like"/>
</dbReference>
<keyword evidence="6" id="KW-1185">Reference proteome</keyword>
<dbReference type="Pfam" id="PF12833">
    <property type="entry name" value="HTH_18"/>
    <property type="match status" value="1"/>
</dbReference>